<keyword evidence="2" id="KW-1185">Reference proteome</keyword>
<accession>J0WU05</accession>
<dbReference type="Proteomes" id="UP000006514">
    <property type="component" value="Unassembled WGS sequence"/>
</dbReference>
<sequence>MADPATNVAPFLYLLGPPGVGKQTVGRALIKILPNARMVDNHLIIDLARAVFVQDSVVYNEFRAALREALLKAILNSTEARGTTFIFTGSHGPRAPAGVRIARDFERAAAERGSPFVSVRLSCAYDEHMARVTDPARVNAPYPKLIDPARVTASMGPDSVFRFGCEYEIDIDTTGMKPEEVAQKIADYVRGVTDKCETGV</sequence>
<organism evidence="1 2">
    <name type="scientific">Auricularia subglabra (strain TFB-10046 / SS5)</name>
    <name type="common">White-rot fungus</name>
    <name type="synonym">Auricularia delicata (strain TFB10046)</name>
    <dbReference type="NCBI Taxonomy" id="717982"/>
    <lineage>
        <taxon>Eukaryota</taxon>
        <taxon>Fungi</taxon>
        <taxon>Dikarya</taxon>
        <taxon>Basidiomycota</taxon>
        <taxon>Agaricomycotina</taxon>
        <taxon>Agaricomycetes</taxon>
        <taxon>Auriculariales</taxon>
        <taxon>Auriculariaceae</taxon>
        <taxon>Auricularia</taxon>
    </lineage>
</organism>
<dbReference type="eggNOG" id="ENOG502SD2T">
    <property type="taxonomic scope" value="Eukaryota"/>
</dbReference>
<dbReference type="InParanoid" id="J0WU05"/>
<dbReference type="SUPFAM" id="SSF52540">
    <property type="entry name" value="P-loop containing nucleoside triphosphate hydrolases"/>
    <property type="match status" value="1"/>
</dbReference>
<evidence type="ECO:0000313" key="1">
    <source>
        <dbReference type="EMBL" id="EJD37085.1"/>
    </source>
</evidence>
<dbReference type="OMA" id="NSTEARG"/>
<reference evidence="2" key="1">
    <citation type="journal article" date="2012" name="Science">
        <title>The Paleozoic origin of enzymatic lignin decomposition reconstructed from 31 fungal genomes.</title>
        <authorList>
            <person name="Floudas D."/>
            <person name="Binder M."/>
            <person name="Riley R."/>
            <person name="Barry K."/>
            <person name="Blanchette R.A."/>
            <person name="Henrissat B."/>
            <person name="Martinez A.T."/>
            <person name="Otillar R."/>
            <person name="Spatafora J.W."/>
            <person name="Yadav J.S."/>
            <person name="Aerts A."/>
            <person name="Benoit I."/>
            <person name="Boyd A."/>
            <person name="Carlson A."/>
            <person name="Copeland A."/>
            <person name="Coutinho P.M."/>
            <person name="de Vries R.P."/>
            <person name="Ferreira P."/>
            <person name="Findley K."/>
            <person name="Foster B."/>
            <person name="Gaskell J."/>
            <person name="Glotzer D."/>
            <person name="Gorecki P."/>
            <person name="Heitman J."/>
            <person name="Hesse C."/>
            <person name="Hori C."/>
            <person name="Igarashi K."/>
            <person name="Jurgens J.A."/>
            <person name="Kallen N."/>
            <person name="Kersten P."/>
            <person name="Kohler A."/>
            <person name="Kuees U."/>
            <person name="Kumar T.K.A."/>
            <person name="Kuo A."/>
            <person name="LaButti K."/>
            <person name="Larrondo L.F."/>
            <person name="Lindquist E."/>
            <person name="Ling A."/>
            <person name="Lombard V."/>
            <person name="Lucas S."/>
            <person name="Lundell T."/>
            <person name="Martin R."/>
            <person name="McLaughlin D.J."/>
            <person name="Morgenstern I."/>
            <person name="Morin E."/>
            <person name="Murat C."/>
            <person name="Nagy L.G."/>
            <person name="Nolan M."/>
            <person name="Ohm R.A."/>
            <person name="Patyshakuliyeva A."/>
            <person name="Rokas A."/>
            <person name="Ruiz-Duenas F.J."/>
            <person name="Sabat G."/>
            <person name="Salamov A."/>
            <person name="Samejima M."/>
            <person name="Schmutz J."/>
            <person name="Slot J.C."/>
            <person name="St John F."/>
            <person name="Stenlid J."/>
            <person name="Sun H."/>
            <person name="Sun S."/>
            <person name="Syed K."/>
            <person name="Tsang A."/>
            <person name="Wiebenga A."/>
            <person name="Young D."/>
            <person name="Pisabarro A."/>
            <person name="Eastwood D.C."/>
            <person name="Martin F."/>
            <person name="Cullen D."/>
            <person name="Grigoriev I.V."/>
            <person name="Hibbett D.S."/>
        </authorList>
    </citation>
    <scope>NUCLEOTIDE SEQUENCE [LARGE SCALE GENOMIC DNA]</scope>
    <source>
        <strain evidence="2">TFB10046</strain>
    </source>
</reference>
<evidence type="ECO:0000313" key="2">
    <source>
        <dbReference type="Proteomes" id="UP000006514"/>
    </source>
</evidence>
<dbReference type="OrthoDB" id="5426988at2759"/>
<proteinExistence type="predicted"/>
<dbReference type="Gene3D" id="3.40.50.300">
    <property type="entry name" value="P-loop containing nucleotide triphosphate hydrolases"/>
    <property type="match status" value="1"/>
</dbReference>
<protein>
    <recommendedName>
        <fullName evidence="3">P-loop containing nucleoside triphosphate hydrolase protein</fullName>
    </recommendedName>
</protein>
<name>J0WU05_AURST</name>
<dbReference type="EMBL" id="JH687847">
    <property type="protein sequence ID" value="EJD37085.1"/>
    <property type="molecule type" value="Genomic_DNA"/>
</dbReference>
<gene>
    <name evidence="1" type="ORF">AURDEDRAFT_116932</name>
</gene>
<dbReference type="InterPro" id="IPR027417">
    <property type="entry name" value="P-loop_NTPase"/>
</dbReference>
<evidence type="ECO:0008006" key="3">
    <source>
        <dbReference type="Google" id="ProtNLM"/>
    </source>
</evidence>
<dbReference type="AlphaFoldDB" id="J0WU05"/>
<dbReference type="KEGG" id="adl:AURDEDRAFT_116932"/>